<sequence>MRHELKCRYFQQCNGIPAFDQGLQQIIPEKLGAEDLLRLIALFQTARDKVIFRHRIPSDLPSGEDAVNMFDKEVRRCDGALTSLMREMSRSELLLLESTTCASLYEN</sequence>
<organism evidence="1 2">
    <name type="scientific">Candidatus Yonathbacteria bacterium RIFOXYD1_FULL_52_36</name>
    <dbReference type="NCBI Taxonomy" id="1802730"/>
    <lineage>
        <taxon>Bacteria</taxon>
        <taxon>Candidatus Yonathiibacteriota</taxon>
    </lineage>
</organism>
<protein>
    <submittedName>
        <fullName evidence="1">Uncharacterized protein</fullName>
    </submittedName>
</protein>
<accession>A0A1G2SK56</accession>
<gene>
    <name evidence="1" type="ORF">A2591_02970</name>
</gene>
<evidence type="ECO:0000313" key="1">
    <source>
        <dbReference type="EMBL" id="OHA85416.1"/>
    </source>
</evidence>
<dbReference type="AlphaFoldDB" id="A0A1G2SK56"/>
<comment type="caution">
    <text evidence="1">The sequence shown here is derived from an EMBL/GenBank/DDBJ whole genome shotgun (WGS) entry which is preliminary data.</text>
</comment>
<evidence type="ECO:0000313" key="2">
    <source>
        <dbReference type="Proteomes" id="UP000178168"/>
    </source>
</evidence>
<dbReference type="EMBL" id="MHUZ01000024">
    <property type="protein sequence ID" value="OHA85416.1"/>
    <property type="molecule type" value="Genomic_DNA"/>
</dbReference>
<reference evidence="1 2" key="1">
    <citation type="journal article" date="2016" name="Nat. Commun.">
        <title>Thousands of microbial genomes shed light on interconnected biogeochemical processes in an aquifer system.</title>
        <authorList>
            <person name="Anantharaman K."/>
            <person name="Brown C.T."/>
            <person name="Hug L.A."/>
            <person name="Sharon I."/>
            <person name="Castelle C.J."/>
            <person name="Probst A.J."/>
            <person name="Thomas B.C."/>
            <person name="Singh A."/>
            <person name="Wilkins M.J."/>
            <person name="Karaoz U."/>
            <person name="Brodie E.L."/>
            <person name="Williams K.H."/>
            <person name="Hubbard S.S."/>
            <person name="Banfield J.F."/>
        </authorList>
    </citation>
    <scope>NUCLEOTIDE SEQUENCE [LARGE SCALE GENOMIC DNA]</scope>
</reference>
<proteinExistence type="predicted"/>
<name>A0A1G2SK56_9BACT</name>
<dbReference type="Proteomes" id="UP000178168">
    <property type="component" value="Unassembled WGS sequence"/>
</dbReference>
<dbReference type="STRING" id="1802730.A2591_02970"/>